<keyword evidence="5" id="KW-0175">Coiled coil</keyword>
<dbReference type="GO" id="GO:0012505">
    <property type="term" value="C:endomembrane system"/>
    <property type="evidence" value="ECO:0007669"/>
    <property type="project" value="UniProtKB-SubCell"/>
</dbReference>
<dbReference type="Pfam" id="PF06803">
    <property type="entry name" value="DUF1232"/>
    <property type="match status" value="1"/>
</dbReference>
<keyword evidence="2" id="KW-0812">Transmembrane</keyword>
<feature type="coiled-coil region" evidence="5">
    <location>
        <begin position="18"/>
        <end position="45"/>
    </location>
</feature>
<keyword evidence="8" id="KW-1185">Reference proteome</keyword>
<comment type="caution">
    <text evidence="7">The sequence shown here is derived from an EMBL/GenBank/DDBJ whole genome shotgun (WGS) entry which is preliminary data.</text>
</comment>
<gene>
    <name evidence="7" type="ORF">C7457_1511</name>
</gene>
<dbReference type="AlphaFoldDB" id="A0A420W5Q7"/>
<evidence type="ECO:0000256" key="2">
    <source>
        <dbReference type="ARBA" id="ARBA00022692"/>
    </source>
</evidence>
<keyword evidence="4" id="KW-0472">Membrane</keyword>
<keyword evidence="3" id="KW-1133">Transmembrane helix</keyword>
<dbReference type="RefSeq" id="WP_121171657.1">
    <property type="nucleotide sequence ID" value="NZ_RBIE01000004.1"/>
</dbReference>
<name>A0A420W5Q7_9BACT</name>
<feature type="domain" description="DUF1232" evidence="6">
    <location>
        <begin position="73"/>
        <end position="107"/>
    </location>
</feature>
<evidence type="ECO:0000259" key="6">
    <source>
        <dbReference type="Pfam" id="PF06803"/>
    </source>
</evidence>
<dbReference type="Proteomes" id="UP000280881">
    <property type="component" value="Unassembled WGS sequence"/>
</dbReference>
<organism evidence="7 8">
    <name type="scientific">Thermovibrio guaymasensis</name>
    <dbReference type="NCBI Taxonomy" id="240167"/>
    <lineage>
        <taxon>Bacteria</taxon>
        <taxon>Pseudomonadati</taxon>
        <taxon>Aquificota</taxon>
        <taxon>Aquificia</taxon>
        <taxon>Desulfurobacteriales</taxon>
        <taxon>Desulfurobacteriaceae</taxon>
        <taxon>Thermovibrio</taxon>
    </lineage>
</organism>
<evidence type="ECO:0000256" key="1">
    <source>
        <dbReference type="ARBA" id="ARBA00004127"/>
    </source>
</evidence>
<evidence type="ECO:0000256" key="3">
    <source>
        <dbReference type="ARBA" id="ARBA00022989"/>
    </source>
</evidence>
<dbReference type="OrthoDB" id="9800202at2"/>
<evidence type="ECO:0000256" key="5">
    <source>
        <dbReference type="SAM" id="Coils"/>
    </source>
</evidence>
<protein>
    <submittedName>
        <fullName evidence="7">Uncharacterized membrane protein YkvA (DUF1232 family)</fullName>
    </submittedName>
</protein>
<comment type="subcellular location">
    <subcellularLocation>
        <location evidence="1">Endomembrane system</location>
        <topology evidence="1">Multi-pass membrane protein</topology>
    </subcellularLocation>
</comment>
<evidence type="ECO:0000313" key="7">
    <source>
        <dbReference type="EMBL" id="RKQ60434.1"/>
    </source>
</evidence>
<sequence>MDERKKRKAQRKFEDQIKKVKSEDVEKVLKKREEIEEKLKGQLRKFIYEIKLLFELLSDFKGGKYREVPWHTIAATIAALLYVLNPLDVIPDFISVVGQIDDAFVLGLCLTLIEKDLNKYKVWREERKEEKTS</sequence>
<dbReference type="InterPro" id="IPR010652">
    <property type="entry name" value="DUF1232"/>
</dbReference>
<proteinExistence type="predicted"/>
<accession>A0A420W5Q7</accession>
<dbReference type="EMBL" id="RBIE01000004">
    <property type="protein sequence ID" value="RKQ60434.1"/>
    <property type="molecule type" value="Genomic_DNA"/>
</dbReference>
<reference evidence="7 8" key="1">
    <citation type="submission" date="2018-10" db="EMBL/GenBank/DDBJ databases">
        <title>Genomic Encyclopedia of Type Strains, Phase IV (KMG-IV): sequencing the most valuable type-strain genomes for metagenomic binning, comparative biology and taxonomic classification.</title>
        <authorList>
            <person name="Goeker M."/>
        </authorList>
    </citation>
    <scope>NUCLEOTIDE SEQUENCE [LARGE SCALE GENOMIC DNA]</scope>
    <source>
        <strain evidence="7 8">DSM 15521</strain>
    </source>
</reference>
<evidence type="ECO:0000256" key="4">
    <source>
        <dbReference type="ARBA" id="ARBA00023136"/>
    </source>
</evidence>
<evidence type="ECO:0000313" key="8">
    <source>
        <dbReference type="Proteomes" id="UP000280881"/>
    </source>
</evidence>